<dbReference type="OrthoDB" id="7272004at2"/>
<dbReference type="STRING" id="407234.SAMN05421795_10481"/>
<dbReference type="RefSeq" id="WP_083947703.1">
    <property type="nucleotide sequence ID" value="NZ_FTOM01000004.1"/>
</dbReference>
<protein>
    <submittedName>
        <fullName evidence="1">Uncharacterized protein</fullName>
    </submittedName>
</protein>
<evidence type="ECO:0000313" key="1">
    <source>
        <dbReference type="EMBL" id="SIS77016.1"/>
    </source>
</evidence>
<dbReference type="EMBL" id="FTOM01000004">
    <property type="protein sequence ID" value="SIS77016.1"/>
    <property type="molecule type" value="Genomic_DNA"/>
</dbReference>
<organism evidence="1 2">
    <name type="scientific">Phaeovulum vinaykumarii</name>
    <dbReference type="NCBI Taxonomy" id="407234"/>
    <lineage>
        <taxon>Bacteria</taxon>
        <taxon>Pseudomonadati</taxon>
        <taxon>Pseudomonadota</taxon>
        <taxon>Alphaproteobacteria</taxon>
        <taxon>Rhodobacterales</taxon>
        <taxon>Paracoccaceae</taxon>
        <taxon>Phaeovulum</taxon>
    </lineage>
</organism>
<gene>
    <name evidence="1" type="ORF">SAMN05421795_10481</name>
</gene>
<evidence type="ECO:0000313" key="2">
    <source>
        <dbReference type="Proteomes" id="UP000186098"/>
    </source>
</evidence>
<keyword evidence="2" id="KW-1185">Reference proteome</keyword>
<name>A0A1N7LT43_9RHOB</name>
<dbReference type="Proteomes" id="UP000186098">
    <property type="component" value="Unassembled WGS sequence"/>
</dbReference>
<proteinExistence type="predicted"/>
<accession>A0A1N7LT43</accession>
<dbReference type="AlphaFoldDB" id="A0A1N7LT43"/>
<sequence length="118" mass="13050">MEMIVMPLTEFTPAKARPLTDIEFCAWIGQAMPGDRLEYHRGFLGIDTTAVISTLPEPERRRLGALASAAHRAFEAALVHLVQVRVGPDRFAYLAIARTKPRHAPIPFSQLIATEEAA</sequence>
<reference evidence="2" key="1">
    <citation type="submission" date="2017-01" db="EMBL/GenBank/DDBJ databases">
        <authorList>
            <person name="Varghese N."/>
            <person name="Submissions S."/>
        </authorList>
    </citation>
    <scope>NUCLEOTIDE SEQUENCE [LARGE SCALE GENOMIC DNA]</scope>
    <source>
        <strain evidence="2">DSM 18714</strain>
    </source>
</reference>